<evidence type="ECO:0000256" key="1">
    <source>
        <dbReference type="SAM" id="Phobius"/>
    </source>
</evidence>
<name>A0A2R4WZP0_9EURY</name>
<reference evidence="2 3" key="1">
    <citation type="submission" date="2018-04" db="EMBL/GenBank/DDBJ databases">
        <title>Halococcoides cellulosivorans gen. nov., sp. nov., an extremely halophilic cellulose-utilizing haloarchaeon from hypersaline lakes.</title>
        <authorList>
            <person name="Sorokin D.Y."/>
            <person name="Toshchakov S.V."/>
            <person name="Samarov N.I."/>
            <person name="Korzhenkov A."/>
            <person name="Kublanov I.V."/>
        </authorList>
    </citation>
    <scope>NUCLEOTIDE SEQUENCE [LARGE SCALE GENOMIC DNA]</scope>
    <source>
        <strain evidence="2 3">HArcel1</strain>
    </source>
</reference>
<proteinExistence type="predicted"/>
<feature type="transmembrane region" description="Helical" evidence="1">
    <location>
        <begin position="112"/>
        <end position="132"/>
    </location>
</feature>
<dbReference type="KEGG" id="harc:HARCEL1_04390"/>
<dbReference type="EMBL" id="CP028858">
    <property type="protein sequence ID" value="AWB27001.1"/>
    <property type="molecule type" value="Genomic_DNA"/>
</dbReference>
<keyword evidence="3" id="KW-1185">Reference proteome</keyword>
<evidence type="ECO:0000313" key="2">
    <source>
        <dbReference type="EMBL" id="AWB27001.1"/>
    </source>
</evidence>
<dbReference type="RefSeq" id="WP_108381370.1">
    <property type="nucleotide sequence ID" value="NZ_CP028858.1"/>
</dbReference>
<organism evidence="2 3">
    <name type="scientific">Halococcoides cellulosivorans</name>
    <dbReference type="NCBI Taxonomy" id="1679096"/>
    <lineage>
        <taxon>Archaea</taxon>
        <taxon>Methanobacteriati</taxon>
        <taxon>Methanobacteriota</taxon>
        <taxon>Stenosarchaea group</taxon>
        <taxon>Halobacteria</taxon>
        <taxon>Halobacteriales</taxon>
        <taxon>Haloarculaceae</taxon>
        <taxon>Halococcoides</taxon>
    </lineage>
</organism>
<feature type="transmembrane region" description="Helical" evidence="1">
    <location>
        <begin position="246"/>
        <end position="264"/>
    </location>
</feature>
<feature type="transmembrane region" description="Helical" evidence="1">
    <location>
        <begin position="38"/>
        <end position="60"/>
    </location>
</feature>
<feature type="transmembrane region" description="Helical" evidence="1">
    <location>
        <begin position="270"/>
        <end position="289"/>
    </location>
</feature>
<feature type="transmembrane region" description="Helical" evidence="1">
    <location>
        <begin position="6"/>
        <end position="26"/>
    </location>
</feature>
<dbReference type="GeneID" id="36511719"/>
<accession>A0A2R4WZP0</accession>
<keyword evidence="1" id="KW-1133">Transmembrane helix</keyword>
<dbReference type="AlphaFoldDB" id="A0A2R4WZP0"/>
<sequence>MRPITLGALLAWAALVSLVTIGLRYRARGRSQDALVGLRVRMTTLAGAVGAVIAVLGNSVGDAASLWQLTATPLVGVGVPAIAAGKSQVLAAGRYGDYDVDLFTALRAWARYIGGMALILTVLIVPVALVLSSTPLLTSRFGPVVVLALIVAGGLVLETALPYLQRVMVPIRSTDRGAVADGLAAVGRPDLPVCVQETQGNPIQRAYARGVGPTERLYLTDNVLDQTDRIVTATVAMGAARTRTHVRHAGLVVILGVSGAGLSIVTGAPIPALFAFAVGLVAVALRWWAVVRADRIAADALGRDAVTDAIRETTIGSDRSLAWSRRRECLRATPGPARRIDRLIAAGE</sequence>
<keyword evidence="1" id="KW-0812">Transmembrane</keyword>
<keyword evidence="1" id="KW-0472">Membrane</keyword>
<evidence type="ECO:0000313" key="3">
    <source>
        <dbReference type="Proteomes" id="UP000244727"/>
    </source>
</evidence>
<protein>
    <submittedName>
        <fullName evidence="2">Uncharacterized protein</fullName>
    </submittedName>
</protein>
<feature type="transmembrane region" description="Helical" evidence="1">
    <location>
        <begin position="66"/>
        <end position="85"/>
    </location>
</feature>
<dbReference type="Proteomes" id="UP000244727">
    <property type="component" value="Chromosome"/>
</dbReference>
<feature type="transmembrane region" description="Helical" evidence="1">
    <location>
        <begin position="144"/>
        <end position="164"/>
    </location>
</feature>
<gene>
    <name evidence="2" type="ORF">HARCEL1_04390</name>
</gene>